<feature type="signal peptide" evidence="1">
    <location>
        <begin position="1"/>
        <end position="38"/>
    </location>
</feature>
<organism evidence="2 3">
    <name type="scientific">Streptomyces omiyaensis</name>
    <dbReference type="NCBI Taxonomy" id="68247"/>
    <lineage>
        <taxon>Bacteria</taxon>
        <taxon>Bacillati</taxon>
        <taxon>Actinomycetota</taxon>
        <taxon>Actinomycetes</taxon>
        <taxon>Kitasatosporales</taxon>
        <taxon>Streptomycetaceae</taxon>
        <taxon>Streptomyces</taxon>
    </lineage>
</organism>
<dbReference type="InterPro" id="IPR006311">
    <property type="entry name" value="TAT_signal"/>
</dbReference>
<comment type="caution">
    <text evidence="2">The sequence shown here is derived from an EMBL/GenBank/DDBJ whole genome shotgun (WGS) entry which is preliminary data.</text>
</comment>
<dbReference type="RefSeq" id="WP_189847228.1">
    <property type="nucleotide sequence ID" value="NZ_BMVV01000001.1"/>
</dbReference>
<proteinExistence type="predicted"/>
<feature type="chain" id="PRO_5045695021" description="ATP-binding protein" evidence="1">
    <location>
        <begin position="39"/>
        <end position="135"/>
    </location>
</feature>
<evidence type="ECO:0008006" key="4">
    <source>
        <dbReference type="Google" id="ProtNLM"/>
    </source>
</evidence>
<accession>A0ABW7BNH4</accession>
<name>A0ABW7BNH4_9ACTN</name>
<evidence type="ECO:0000313" key="3">
    <source>
        <dbReference type="Proteomes" id="UP001604282"/>
    </source>
</evidence>
<dbReference type="PROSITE" id="PS51318">
    <property type="entry name" value="TAT"/>
    <property type="match status" value="1"/>
</dbReference>
<keyword evidence="3" id="KW-1185">Reference proteome</keyword>
<dbReference type="EMBL" id="JBICZW010000003">
    <property type="protein sequence ID" value="MFG3188708.1"/>
    <property type="molecule type" value="Genomic_DNA"/>
</dbReference>
<evidence type="ECO:0000313" key="2">
    <source>
        <dbReference type="EMBL" id="MFG3188708.1"/>
    </source>
</evidence>
<dbReference type="Proteomes" id="UP001604282">
    <property type="component" value="Unassembled WGS sequence"/>
</dbReference>
<sequence length="135" mass="12990">MARHAQPKTPRRGVLFKAGLGVTAAGAAVLGAAAAAQAAAPGASVPLPVDSLTRTDAGAAGAGALAGVTHGLGPLTRLQLDPLAKTGVDPLANGIGTQVADFKPVGTDLVTGHLTEGGAVADLPVAGPLTQKLLP</sequence>
<gene>
    <name evidence="2" type="ORF">ACGFYS_07185</name>
</gene>
<keyword evidence="1" id="KW-0732">Signal</keyword>
<reference evidence="2 3" key="1">
    <citation type="submission" date="2024-10" db="EMBL/GenBank/DDBJ databases">
        <title>The Natural Products Discovery Center: Release of the First 8490 Sequenced Strains for Exploring Actinobacteria Biosynthetic Diversity.</title>
        <authorList>
            <person name="Kalkreuter E."/>
            <person name="Kautsar S.A."/>
            <person name="Yang D."/>
            <person name="Bader C.D."/>
            <person name="Teijaro C.N."/>
            <person name="Fluegel L."/>
            <person name="Davis C.M."/>
            <person name="Simpson J.R."/>
            <person name="Lauterbach L."/>
            <person name="Steele A.D."/>
            <person name="Gui C."/>
            <person name="Meng S."/>
            <person name="Li G."/>
            <person name="Viehrig K."/>
            <person name="Ye F."/>
            <person name="Su P."/>
            <person name="Kiefer A.F."/>
            <person name="Nichols A."/>
            <person name="Cepeda A.J."/>
            <person name="Yan W."/>
            <person name="Fan B."/>
            <person name="Jiang Y."/>
            <person name="Adhikari A."/>
            <person name="Zheng C.-J."/>
            <person name="Schuster L."/>
            <person name="Cowan T.M."/>
            <person name="Smanski M.J."/>
            <person name="Chevrette M.G."/>
            <person name="De Carvalho L.P.S."/>
            <person name="Shen B."/>
        </authorList>
    </citation>
    <scope>NUCLEOTIDE SEQUENCE [LARGE SCALE GENOMIC DNA]</scope>
    <source>
        <strain evidence="2 3">NPDC048229</strain>
    </source>
</reference>
<protein>
    <recommendedName>
        <fullName evidence="4">ATP-binding protein</fullName>
    </recommendedName>
</protein>
<evidence type="ECO:0000256" key="1">
    <source>
        <dbReference type="SAM" id="SignalP"/>
    </source>
</evidence>